<dbReference type="GO" id="GO:0009791">
    <property type="term" value="P:post-embryonic development"/>
    <property type="evidence" value="ECO:0007669"/>
    <property type="project" value="UniProtKB-ARBA"/>
</dbReference>
<reference evidence="13" key="2">
    <citation type="submission" date="2025-08" db="UniProtKB">
        <authorList>
            <consortium name="RefSeq"/>
        </authorList>
    </citation>
    <scope>IDENTIFICATION</scope>
</reference>
<dbReference type="InterPro" id="IPR025525">
    <property type="entry name" value="hAT-like_transposase_RNase-H"/>
</dbReference>
<proteinExistence type="predicted"/>
<feature type="domain" description="BED-type" evidence="11">
    <location>
        <begin position="42"/>
        <end position="107"/>
    </location>
</feature>
<organism evidence="12 13">
    <name type="scientific">Sesamum indicum</name>
    <name type="common">Oriental sesame</name>
    <name type="synonym">Sesamum orientale</name>
    <dbReference type="NCBI Taxonomy" id="4182"/>
    <lineage>
        <taxon>Eukaryota</taxon>
        <taxon>Viridiplantae</taxon>
        <taxon>Streptophyta</taxon>
        <taxon>Embryophyta</taxon>
        <taxon>Tracheophyta</taxon>
        <taxon>Spermatophyta</taxon>
        <taxon>Magnoliopsida</taxon>
        <taxon>eudicotyledons</taxon>
        <taxon>Gunneridae</taxon>
        <taxon>Pentapetalae</taxon>
        <taxon>asterids</taxon>
        <taxon>lamiids</taxon>
        <taxon>Lamiales</taxon>
        <taxon>Pedaliaceae</taxon>
        <taxon>Sesamum</taxon>
    </lineage>
</organism>
<protein>
    <submittedName>
        <fullName evidence="13">Zinc finger BED domain-containing protein DAYSLEEPER-like isoform X1</fullName>
    </submittedName>
</protein>
<evidence type="ECO:0000256" key="5">
    <source>
        <dbReference type="ARBA" id="ARBA00022833"/>
    </source>
</evidence>
<evidence type="ECO:0000256" key="6">
    <source>
        <dbReference type="ARBA" id="ARBA00023015"/>
    </source>
</evidence>
<dbReference type="InterPro" id="IPR052035">
    <property type="entry name" value="ZnF_BED_domain_contain"/>
</dbReference>
<keyword evidence="4 10" id="KW-0863">Zinc-finger</keyword>
<dbReference type="GeneID" id="105164843"/>
<reference evidence="12" key="1">
    <citation type="submission" date="2024-10" db="UniProtKB">
        <authorList>
            <consortium name="RefSeq"/>
        </authorList>
    </citation>
    <scope>NUCLEOTIDE SEQUENCE [LARGE SCALE GENOMIC DNA]</scope>
    <source>
        <strain evidence="12">cv. Zhongzhi No. 13</strain>
    </source>
</reference>
<evidence type="ECO:0000256" key="7">
    <source>
        <dbReference type="ARBA" id="ARBA00023125"/>
    </source>
</evidence>
<dbReference type="InterPro" id="IPR008906">
    <property type="entry name" value="HATC_C_dom"/>
</dbReference>
<dbReference type="SUPFAM" id="SSF53098">
    <property type="entry name" value="Ribonuclease H-like"/>
    <property type="match status" value="1"/>
</dbReference>
<dbReference type="GO" id="GO:0005634">
    <property type="term" value="C:nucleus"/>
    <property type="evidence" value="ECO:0007669"/>
    <property type="project" value="UniProtKB-SubCell"/>
</dbReference>
<dbReference type="InterPro" id="IPR012337">
    <property type="entry name" value="RNaseH-like_sf"/>
</dbReference>
<dbReference type="PROSITE" id="PS50808">
    <property type="entry name" value="ZF_BED"/>
    <property type="match status" value="1"/>
</dbReference>
<keyword evidence="12" id="KW-1185">Reference proteome</keyword>
<dbReference type="AlphaFoldDB" id="A0A8M8V7K8"/>
<dbReference type="PANTHER" id="PTHR46481:SF10">
    <property type="entry name" value="ZINC FINGER BED DOMAIN-CONTAINING PROTEIN 39"/>
    <property type="match status" value="1"/>
</dbReference>
<evidence type="ECO:0000259" key="11">
    <source>
        <dbReference type="PROSITE" id="PS50808"/>
    </source>
</evidence>
<evidence type="ECO:0000256" key="10">
    <source>
        <dbReference type="PROSITE-ProRule" id="PRU00027"/>
    </source>
</evidence>
<dbReference type="RefSeq" id="XP_020552294.1">
    <property type="nucleotide sequence ID" value="XM_020696635.1"/>
</dbReference>
<dbReference type="InterPro" id="IPR003656">
    <property type="entry name" value="Znf_BED"/>
</dbReference>
<keyword evidence="5" id="KW-0862">Zinc</keyword>
<evidence type="ECO:0000256" key="8">
    <source>
        <dbReference type="ARBA" id="ARBA00023163"/>
    </source>
</evidence>
<dbReference type="Proteomes" id="UP000504604">
    <property type="component" value="Linkage group LG1"/>
</dbReference>
<dbReference type="Pfam" id="PF14372">
    <property type="entry name" value="hAT-like_RNase-H"/>
    <property type="match status" value="1"/>
</dbReference>
<dbReference type="SMART" id="SM00614">
    <property type="entry name" value="ZnF_BED"/>
    <property type="match status" value="1"/>
</dbReference>
<gene>
    <name evidence="13" type="primary">LOC105164843</name>
</gene>
<evidence type="ECO:0000313" key="13">
    <source>
        <dbReference type="RefSeq" id="XP_020552294.1"/>
    </source>
</evidence>
<keyword evidence="7" id="KW-0238">DNA-binding</keyword>
<evidence type="ECO:0000256" key="2">
    <source>
        <dbReference type="ARBA" id="ARBA00011738"/>
    </source>
</evidence>
<dbReference type="GO" id="GO:0003677">
    <property type="term" value="F:DNA binding"/>
    <property type="evidence" value="ECO:0007669"/>
    <property type="project" value="UniProtKB-KW"/>
</dbReference>
<dbReference type="SUPFAM" id="SSF57667">
    <property type="entry name" value="beta-beta-alpha zinc fingers"/>
    <property type="match status" value="1"/>
</dbReference>
<keyword evidence="3" id="KW-0479">Metal-binding</keyword>
<evidence type="ECO:0000256" key="4">
    <source>
        <dbReference type="ARBA" id="ARBA00022771"/>
    </source>
</evidence>
<keyword evidence="8" id="KW-0804">Transcription</keyword>
<name>A0A8M8V7K8_SESIN</name>
<evidence type="ECO:0000256" key="1">
    <source>
        <dbReference type="ARBA" id="ARBA00004123"/>
    </source>
</evidence>
<dbReference type="OrthoDB" id="2610923at2759"/>
<dbReference type="Pfam" id="PF05699">
    <property type="entry name" value="Dimer_Tnp_hAT"/>
    <property type="match status" value="1"/>
</dbReference>
<dbReference type="GO" id="GO:0046983">
    <property type="term" value="F:protein dimerization activity"/>
    <property type="evidence" value="ECO:0007669"/>
    <property type="project" value="InterPro"/>
</dbReference>
<comment type="subcellular location">
    <subcellularLocation>
        <location evidence="1">Nucleus</location>
    </subcellularLocation>
</comment>
<dbReference type="InterPro" id="IPR036236">
    <property type="entry name" value="Znf_C2H2_sf"/>
</dbReference>
<keyword evidence="9" id="KW-0539">Nucleus</keyword>
<sequence>MFVHHFVENPQVVRQAWMYTMDISIDQNDFPNSDAQPNKRRRKKSMVWEHFTIETVDADCIRACCNQCKKSFAYISGSKLAGTSHLKRHIALGICPVSRHNQGKDQPSPYIPAPRTNISANGNFPRKRHRAANGVGSIYISEDNYSHELAKMIIQHEYPLHMVEHSGFIDFARTLQPQFNITSVTPVQEQVMGIYFREKHKLLDLLSGMSGRLNLTVDLWTSNQSIAYVLLTGHFIDNDWKLQRRILNFITVQFPDSDTAFSHAIADCLTDWGAEDKLFTVTSDRSYAKEKNRDNLRNLLSIKNSLILNGQLLINSCYARILRSLAQDAIGSMRETIEKVRQSVKYVKTSDAHEERFTKLKQQLQVPSTKHLMIDNLTNWSSTYQMLMAASELKEVFSCLDTSDPDYKLSPQMEEWEQVETLCAYLKIFYEAANILTSPVYPTTNLFFHEAWKIHLELMHGANSQDFFVSCLTKPLMEKFTKYWDDCNLVLAVAVVMDPRFKMRLVEFSFSRIYGEDVETWINIVDEGLHELYLEYLVQSLPAPTFIEGENDTLVKTEPQEEGLLSNTDGFSDFDIYISDIMSAQHMKSELDQYLEEPLLPRVQDFDVLGWWKMNRSKYPTLSKLASDVLSIPLSTISAESVFDMREKKIDSYRSSLRPSILQALVCSKDWLQHESSEVPLGISTEISAAAVKTEF</sequence>
<comment type="subunit">
    <text evidence="2">Homodimer.</text>
</comment>
<evidence type="ECO:0000313" key="12">
    <source>
        <dbReference type="Proteomes" id="UP000504604"/>
    </source>
</evidence>
<dbReference type="GO" id="GO:0008270">
    <property type="term" value="F:zinc ion binding"/>
    <property type="evidence" value="ECO:0007669"/>
    <property type="project" value="UniProtKB-KW"/>
</dbReference>
<evidence type="ECO:0000256" key="3">
    <source>
        <dbReference type="ARBA" id="ARBA00022723"/>
    </source>
</evidence>
<evidence type="ECO:0000256" key="9">
    <source>
        <dbReference type="ARBA" id="ARBA00023242"/>
    </source>
</evidence>
<keyword evidence="6" id="KW-0805">Transcription regulation</keyword>
<accession>A0A8M8V7K8</accession>
<dbReference type="PANTHER" id="PTHR46481">
    <property type="entry name" value="ZINC FINGER BED DOMAIN-CONTAINING PROTEIN 4"/>
    <property type="match status" value="1"/>
</dbReference>